<dbReference type="InterPro" id="IPR053098">
    <property type="entry name" value="Petuviruses_polyprotein"/>
</dbReference>
<dbReference type="Proteomes" id="UP000239757">
    <property type="component" value="Unassembled WGS sequence"/>
</dbReference>
<dbReference type="PANTHER" id="PTHR48435:SF1">
    <property type="entry name" value="POLYPROTEIN"/>
    <property type="match status" value="1"/>
</dbReference>
<sequence>MIIKFRHDEKDEENATPSIFTTQFMMQPTFTSQNVQFSMFQPRYEYELCLMNNIIYNFRADGYPVQYFKDPETGHCPWGINCECDGCYEDSFTVNYEPIRPKKSKRKAKASVLLKSHFYRRYLDEDPLIAPLG</sequence>
<dbReference type="PANTHER" id="PTHR48435">
    <property type="entry name" value="POLYPROTEIN"/>
    <property type="match status" value="1"/>
</dbReference>
<dbReference type="OrthoDB" id="998565at2759"/>
<organism evidence="1 2">
    <name type="scientific">Gossypium barbadense</name>
    <name type="common">Sea Island cotton</name>
    <name type="synonym">Hibiscus barbadensis</name>
    <dbReference type="NCBI Taxonomy" id="3634"/>
    <lineage>
        <taxon>Eukaryota</taxon>
        <taxon>Viridiplantae</taxon>
        <taxon>Streptophyta</taxon>
        <taxon>Embryophyta</taxon>
        <taxon>Tracheophyta</taxon>
        <taxon>Spermatophyta</taxon>
        <taxon>Magnoliopsida</taxon>
        <taxon>eudicotyledons</taxon>
        <taxon>Gunneridae</taxon>
        <taxon>Pentapetalae</taxon>
        <taxon>rosids</taxon>
        <taxon>malvids</taxon>
        <taxon>Malvales</taxon>
        <taxon>Malvaceae</taxon>
        <taxon>Malvoideae</taxon>
        <taxon>Gossypium</taxon>
    </lineage>
</organism>
<gene>
    <name evidence="1" type="ORF">GOBAR_AA23886</name>
</gene>
<protein>
    <submittedName>
        <fullName evidence="1">Uncharacterized protein</fullName>
    </submittedName>
</protein>
<proteinExistence type="predicted"/>
<dbReference type="AlphaFoldDB" id="A0A2P5X0F4"/>
<evidence type="ECO:0000313" key="1">
    <source>
        <dbReference type="EMBL" id="PPR96791.1"/>
    </source>
</evidence>
<reference evidence="1 2" key="1">
    <citation type="submission" date="2015-01" db="EMBL/GenBank/DDBJ databases">
        <title>Genome of allotetraploid Gossypium barbadense reveals genomic plasticity and fiber elongation in cotton evolution.</title>
        <authorList>
            <person name="Chen X."/>
            <person name="Liu X."/>
            <person name="Zhao B."/>
            <person name="Zheng H."/>
            <person name="Hu Y."/>
            <person name="Lu G."/>
            <person name="Yang C."/>
            <person name="Chen J."/>
            <person name="Shan C."/>
            <person name="Zhang L."/>
            <person name="Zhou Y."/>
            <person name="Wang L."/>
            <person name="Guo W."/>
            <person name="Bai Y."/>
            <person name="Ruan J."/>
            <person name="Shangguan X."/>
            <person name="Mao Y."/>
            <person name="Jiang J."/>
            <person name="Zhu Y."/>
            <person name="Lei J."/>
            <person name="Kang H."/>
            <person name="Chen S."/>
            <person name="He X."/>
            <person name="Wang R."/>
            <person name="Wang Y."/>
            <person name="Chen J."/>
            <person name="Wang L."/>
            <person name="Yu S."/>
            <person name="Wang B."/>
            <person name="Wei J."/>
            <person name="Song S."/>
            <person name="Lu X."/>
            <person name="Gao Z."/>
            <person name="Gu W."/>
            <person name="Deng X."/>
            <person name="Ma D."/>
            <person name="Wang S."/>
            <person name="Liang W."/>
            <person name="Fang L."/>
            <person name="Cai C."/>
            <person name="Zhu X."/>
            <person name="Zhou B."/>
            <person name="Zhang Y."/>
            <person name="Chen Z."/>
            <person name="Xu S."/>
            <person name="Zhu R."/>
            <person name="Wang S."/>
            <person name="Zhang T."/>
            <person name="Zhao G."/>
        </authorList>
    </citation>
    <scope>NUCLEOTIDE SEQUENCE [LARGE SCALE GENOMIC DNA]</scope>
    <source>
        <strain evidence="2">cv. Xinhai21</strain>
        <tissue evidence="1">Leaf</tissue>
    </source>
</reference>
<evidence type="ECO:0000313" key="2">
    <source>
        <dbReference type="Proteomes" id="UP000239757"/>
    </source>
</evidence>
<dbReference type="EMBL" id="KZ665984">
    <property type="protein sequence ID" value="PPR96791.1"/>
    <property type="molecule type" value="Genomic_DNA"/>
</dbReference>
<accession>A0A2P5X0F4</accession>
<name>A0A2P5X0F4_GOSBA</name>